<comment type="caution">
    <text evidence="1">The sequence shown here is derived from an EMBL/GenBank/DDBJ whole genome shotgun (WGS) entry which is preliminary data.</text>
</comment>
<gene>
    <name evidence="1" type="ORF">CDV56_106593</name>
</gene>
<proteinExistence type="predicted"/>
<dbReference type="GeneID" id="38128567"/>
<dbReference type="VEuPathDB" id="FungiDB:CDV56_106593"/>
<dbReference type="OrthoDB" id="5414143at2759"/>
<dbReference type="RefSeq" id="XP_026614123.1">
    <property type="nucleotide sequence ID" value="XM_026760212.1"/>
</dbReference>
<name>A0A397GW47_ASPTH</name>
<dbReference type="Proteomes" id="UP000215305">
    <property type="component" value="Unassembled WGS sequence"/>
</dbReference>
<dbReference type="AlphaFoldDB" id="A0A397GW47"/>
<reference evidence="1" key="1">
    <citation type="submission" date="2018-08" db="EMBL/GenBank/DDBJ databases">
        <title>Draft genome sequence of azole-resistant Aspergillus thermomutatus (Neosartorya pseudofischeri) strain HMR AF 39, isolated from a human nasal aspirate.</title>
        <authorList>
            <person name="Parent-Michaud M."/>
            <person name="Dufresne P.J."/>
            <person name="Fournier E."/>
            <person name="Martineau C."/>
            <person name="Moreira S."/>
            <person name="Perkins V."/>
            <person name="De Repentigny L."/>
            <person name="Dufresne S.F."/>
        </authorList>
    </citation>
    <scope>NUCLEOTIDE SEQUENCE [LARGE SCALE GENOMIC DNA]</scope>
    <source>
        <strain evidence="1">HMR AF 39</strain>
    </source>
</reference>
<dbReference type="EMBL" id="NKHU02000106">
    <property type="protein sequence ID" value="RHZ54857.1"/>
    <property type="molecule type" value="Genomic_DNA"/>
</dbReference>
<organism evidence="1 2">
    <name type="scientific">Aspergillus thermomutatus</name>
    <name type="common">Neosartorya pseudofischeri</name>
    <dbReference type="NCBI Taxonomy" id="41047"/>
    <lineage>
        <taxon>Eukaryota</taxon>
        <taxon>Fungi</taxon>
        <taxon>Dikarya</taxon>
        <taxon>Ascomycota</taxon>
        <taxon>Pezizomycotina</taxon>
        <taxon>Eurotiomycetes</taxon>
        <taxon>Eurotiomycetidae</taxon>
        <taxon>Eurotiales</taxon>
        <taxon>Aspergillaceae</taxon>
        <taxon>Aspergillus</taxon>
        <taxon>Aspergillus subgen. Fumigati</taxon>
    </lineage>
</organism>
<accession>A0A397GW47</accession>
<evidence type="ECO:0000313" key="2">
    <source>
        <dbReference type="Proteomes" id="UP000215305"/>
    </source>
</evidence>
<sequence length="260" mass="28980">MLTDSPELRRTTILPIHNDIRAILRIHGFPEHVEFVPYVDGVTSTAITRIYSTMKKLEQDAHSVPRGDIAVNLLRVILQAVDNHPRRLRPARDDIANLLNAKGITNMFVKEVMDAKIAMVWETVGTVKGFIEHRASNKSLWAEVEEVAKTAAKTAARTKGAWVIVENQWGAEVTKHLTHVHTGHHYARNVASLAQNMQEVRGGVRTIPKDFGCAVKKPPKESKLTDDELRKIKGKLDAFGLLVPEDDDDSPKLQEPTGLA</sequence>
<keyword evidence="2" id="KW-1185">Reference proteome</keyword>
<evidence type="ECO:0000313" key="1">
    <source>
        <dbReference type="EMBL" id="RHZ54857.1"/>
    </source>
</evidence>
<protein>
    <submittedName>
        <fullName evidence="1">Uncharacterized protein</fullName>
    </submittedName>
</protein>